<evidence type="ECO:0000313" key="3">
    <source>
        <dbReference type="EMBL" id="KEO75184.1"/>
    </source>
</evidence>
<dbReference type="CDD" id="cd00586">
    <property type="entry name" value="4HBT"/>
    <property type="match status" value="1"/>
</dbReference>
<protein>
    <submittedName>
        <fullName evidence="3">Thioesterase</fullName>
    </submittedName>
</protein>
<dbReference type="Pfam" id="PF13279">
    <property type="entry name" value="4HBT_2"/>
    <property type="match status" value="1"/>
</dbReference>
<proteinExistence type="inferred from homology"/>
<dbReference type="PIRSF" id="PIRSF003230">
    <property type="entry name" value="YbgC"/>
    <property type="match status" value="1"/>
</dbReference>
<comment type="similarity">
    <text evidence="1">Belongs to the 4-hydroxybenzoyl-CoA thioesterase family.</text>
</comment>
<dbReference type="Proteomes" id="UP000027821">
    <property type="component" value="Unassembled WGS sequence"/>
</dbReference>
<dbReference type="RefSeq" id="WP_035071832.1">
    <property type="nucleotide sequence ID" value="NZ_JMIH01000014.1"/>
</dbReference>
<organism evidence="3 4">
    <name type="scientific">Anditalea andensis</name>
    <dbReference type="NCBI Taxonomy" id="1048983"/>
    <lineage>
        <taxon>Bacteria</taxon>
        <taxon>Pseudomonadati</taxon>
        <taxon>Bacteroidota</taxon>
        <taxon>Cytophagia</taxon>
        <taxon>Cytophagales</taxon>
        <taxon>Cytophagaceae</taxon>
        <taxon>Anditalea</taxon>
    </lineage>
</organism>
<dbReference type="SUPFAM" id="SSF54637">
    <property type="entry name" value="Thioesterase/thiol ester dehydrase-isomerase"/>
    <property type="match status" value="1"/>
</dbReference>
<comment type="caution">
    <text evidence="3">The sequence shown here is derived from an EMBL/GenBank/DDBJ whole genome shotgun (WGS) entry which is preliminary data.</text>
</comment>
<dbReference type="InterPro" id="IPR006684">
    <property type="entry name" value="YbgC/YbaW"/>
</dbReference>
<dbReference type="InterPro" id="IPR050563">
    <property type="entry name" value="4-hydroxybenzoyl-CoA_TE"/>
</dbReference>
<dbReference type="NCBIfam" id="TIGR00051">
    <property type="entry name" value="YbgC/FadM family acyl-CoA thioesterase"/>
    <property type="match status" value="1"/>
</dbReference>
<evidence type="ECO:0000313" key="4">
    <source>
        <dbReference type="Proteomes" id="UP000027821"/>
    </source>
</evidence>
<sequence>MFKTATQVRVRYAETDQMGYVYYGNYAAYYEVGRVEAMRNIGFSYKKMEEDGIMMPALENYSKYFKPGRYDELLTIQVTVREMPGVRIRFDCTILNEAGEIINEGHTLLTFVKKDSHKPCRPPKDLLALLQPYFQD</sequence>
<evidence type="ECO:0000256" key="2">
    <source>
        <dbReference type="ARBA" id="ARBA00022801"/>
    </source>
</evidence>
<dbReference type="PANTHER" id="PTHR31793:SF27">
    <property type="entry name" value="NOVEL THIOESTERASE SUPERFAMILY DOMAIN AND SAPOSIN A-TYPE DOMAIN CONTAINING PROTEIN (0610012H03RIK)"/>
    <property type="match status" value="1"/>
</dbReference>
<dbReference type="GO" id="GO:0047617">
    <property type="term" value="F:fatty acyl-CoA hydrolase activity"/>
    <property type="evidence" value="ECO:0007669"/>
    <property type="project" value="TreeGrafter"/>
</dbReference>
<dbReference type="eggNOG" id="COG0824">
    <property type="taxonomic scope" value="Bacteria"/>
</dbReference>
<reference evidence="3 4" key="1">
    <citation type="submission" date="2014-04" db="EMBL/GenBank/DDBJ databases">
        <title>Characterization and application of a salt tolerant electro-active bacterium.</title>
        <authorList>
            <person name="Yang L."/>
            <person name="Wei S."/>
            <person name="Tay Q.X.M."/>
        </authorList>
    </citation>
    <scope>NUCLEOTIDE SEQUENCE [LARGE SCALE GENOMIC DNA]</scope>
    <source>
        <strain evidence="3 4">LY1</strain>
    </source>
</reference>
<dbReference type="EMBL" id="JMIH01000014">
    <property type="protein sequence ID" value="KEO75184.1"/>
    <property type="molecule type" value="Genomic_DNA"/>
</dbReference>
<dbReference type="STRING" id="1048983.EL17_05810"/>
<accession>A0A074L208</accession>
<dbReference type="InterPro" id="IPR029069">
    <property type="entry name" value="HotDog_dom_sf"/>
</dbReference>
<name>A0A074L208_9BACT</name>
<keyword evidence="4" id="KW-1185">Reference proteome</keyword>
<dbReference type="Gene3D" id="3.10.129.10">
    <property type="entry name" value="Hotdog Thioesterase"/>
    <property type="match status" value="1"/>
</dbReference>
<keyword evidence="2" id="KW-0378">Hydrolase</keyword>
<dbReference type="OrthoDB" id="9800856at2"/>
<dbReference type="PANTHER" id="PTHR31793">
    <property type="entry name" value="4-HYDROXYBENZOYL-COA THIOESTERASE FAMILY MEMBER"/>
    <property type="match status" value="1"/>
</dbReference>
<evidence type="ECO:0000256" key="1">
    <source>
        <dbReference type="ARBA" id="ARBA00005953"/>
    </source>
</evidence>
<dbReference type="AlphaFoldDB" id="A0A074L208"/>
<gene>
    <name evidence="3" type="ORF">EL17_05810</name>
</gene>